<keyword evidence="5" id="KW-1185">Reference proteome</keyword>
<dbReference type="EMBL" id="CAJOBC010092175">
    <property type="protein sequence ID" value="CAF4407170.1"/>
    <property type="molecule type" value="Genomic_DNA"/>
</dbReference>
<gene>
    <name evidence="3" type="ORF">GPM918_LOCUS38931</name>
    <name evidence="4" type="ORF">SRO942_LOCUS39786</name>
</gene>
<accession>A0A815WQB2</accession>
<dbReference type="Proteomes" id="UP000663829">
    <property type="component" value="Unassembled WGS sequence"/>
</dbReference>
<evidence type="ECO:0000313" key="3">
    <source>
        <dbReference type="EMBL" id="CAF1546355.1"/>
    </source>
</evidence>
<feature type="region of interest" description="Disordered" evidence="2">
    <location>
        <begin position="175"/>
        <end position="207"/>
    </location>
</feature>
<dbReference type="OrthoDB" id="7608935at2759"/>
<evidence type="ECO:0000313" key="4">
    <source>
        <dbReference type="EMBL" id="CAF4407170.1"/>
    </source>
</evidence>
<protein>
    <submittedName>
        <fullName evidence="3">Uncharacterized protein</fullName>
    </submittedName>
</protein>
<feature type="region of interest" description="Disordered" evidence="2">
    <location>
        <begin position="1"/>
        <end position="30"/>
    </location>
</feature>
<evidence type="ECO:0000256" key="1">
    <source>
        <dbReference type="SAM" id="Coils"/>
    </source>
</evidence>
<name>A0A815WQB2_9BILA</name>
<reference evidence="3" key="1">
    <citation type="submission" date="2021-02" db="EMBL/GenBank/DDBJ databases">
        <authorList>
            <person name="Nowell W R."/>
        </authorList>
    </citation>
    <scope>NUCLEOTIDE SEQUENCE</scope>
</reference>
<feature type="compositionally biased region" description="Polar residues" evidence="2">
    <location>
        <begin position="1"/>
        <end position="21"/>
    </location>
</feature>
<dbReference type="EMBL" id="CAJNOQ010026512">
    <property type="protein sequence ID" value="CAF1546355.1"/>
    <property type="molecule type" value="Genomic_DNA"/>
</dbReference>
<comment type="caution">
    <text evidence="3">The sequence shown here is derived from an EMBL/GenBank/DDBJ whole genome shotgun (WGS) entry which is preliminary data.</text>
</comment>
<keyword evidence="1" id="KW-0175">Coiled coil</keyword>
<feature type="compositionally biased region" description="Polar residues" evidence="2">
    <location>
        <begin position="175"/>
        <end position="198"/>
    </location>
</feature>
<feature type="compositionally biased region" description="Polar residues" evidence="2">
    <location>
        <begin position="152"/>
        <end position="163"/>
    </location>
</feature>
<proteinExistence type="predicted"/>
<feature type="coiled-coil region" evidence="1">
    <location>
        <begin position="492"/>
        <end position="548"/>
    </location>
</feature>
<feature type="region of interest" description="Disordered" evidence="2">
    <location>
        <begin position="136"/>
        <end position="163"/>
    </location>
</feature>
<evidence type="ECO:0000313" key="5">
    <source>
        <dbReference type="Proteomes" id="UP000663829"/>
    </source>
</evidence>
<dbReference type="Proteomes" id="UP000681722">
    <property type="component" value="Unassembled WGS sequence"/>
</dbReference>
<sequence length="603" mass="69071">MASGSNSHPNLQQQNYDQYSNHNDDNFENDLEHRTYDTPMIANEQFNYPYPILYQQQFPLPNYYYMNQKMYGQQPYVQQQRQQAMMQRTTNMTSATTRSYPSPVPPPLVPSLTEHQQPSVPTYQHVLPTQSAVTIGADTSTPHANKRGRGDISSNSDQDLQRQMNQQFRTRVINKSAQNQASSAYKRQRPNAQQTNANRPPPRHTNAQQRLNFGLATTTDNPDNMKGPSANLPITVAACRFASTRYPFPPFTILFTQIVREIQVVEELIDYAKNTLTFDLKTVAYRLVHTEVLPSVSLQMDRDWDEFMQDIKNQYVDVVNVIRLKNKSQQSVRSVKIEVKSAKCRQDILASGQIFAMHMKFKVVEYYAQANVLICSNCYKIDHFRKNCPQQGESTCKVCGEKCANLTEHECSGVQKCIHCGNQHNSNDTKCPVVKDYRAALTRNMLLKVSTAPPHMGYAMGQPPFVDFSRLNPAQRTSVYSNTIAGFIPKQLDELSNKLDSVLLKLEDESKKTRESLKQIKEEMKTGNEELKQKVLQVEKNVNSMEQKFRSFLSANNDILQRICVCLGENFKDNSWKQGQCGDISRLGYHFLQQNFFYIPNGI</sequence>
<evidence type="ECO:0000256" key="2">
    <source>
        <dbReference type="SAM" id="MobiDB-lite"/>
    </source>
</evidence>
<organism evidence="3 5">
    <name type="scientific">Didymodactylos carnosus</name>
    <dbReference type="NCBI Taxonomy" id="1234261"/>
    <lineage>
        <taxon>Eukaryota</taxon>
        <taxon>Metazoa</taxon>
        <taxon>Spiralia</taxon>
        <taxon>Gnathifera</taxon>
        <taxon>Rotifera</taxon>
        <taxon>Eurotatoria</taxon>
        <taxon>Bdelloidea</taxon>
        <taxon>Philodinida</taxon>
        <taxon>Philodinidae</taxon>
        <taxon>Didymodactylos</taxon>
    </lineage>
</organism>
<dbReference type="AlphaFoldDB" id="A0A815WQB2"/>